<dbReference type="InterPro" id="IPR016066">
    <property type="entry name" value="A-D-PHexomutase_CS"/>
</dbReference>
<sequence length="491" mass="53285">MKISKLMQDSGVSFGTSGARGLVSDMTDQVCFTYVQGFLSYLGTIGEFKSGKEVALAGDLRPSSPRILQACIAAIEFSGGKPVFCGYIPTPALSYYAYAKKIPSLMVTGSHIPADRNGIKFNRAEGEFLKSDEVKMGEQDIAIPSHLFDQVGNLLEIPMLPEPLSVEEEYVKRYKVFFGENALSGMNVGVYQHSAVGRDILTKIISSLGGKALPFGRSDSFVSVDTEAVRGEDVAIAHHWASENAVDAIITTDGDSDRPLMADEHGKWLRGDLLGILAVECLEAKGVATPISSNTALEDKHPNISIERTKIGSPYVIEAMNTLIEQEVSPAVGYEANGGFLLGTPVYRKGKKLEKLPTRDSVLPILCALAASQNSDKSLSALVGDLPNKYTASDRIKDVPTAFSKKKLASLRDDISSGMKELGFLDLCGNVKSLNEVDGIRVTFDSGDIVHLRPSGNAPELRLYVESYSEERVQFLLSNGLQFLSRWKNEL</sequence>
<dbReference type="EMBL" id="LMYI01000005">
    <property type="protein sequence ID" value="POS63675.1"/>
    <property type="molecule type" value="Genomic_DNA"/>
</dbReference>
<dbReference type="SUPFAM" id="SSF53738">
    <property type="entry name" value="Phosphoglucomutase, first 3 domains"/>
    <property type="match status" value="3"/>
</dbReference>
<evidence type="ECO:0000256" key="5">
    <source>
        <dbReference type="ARBA" id="ARBA00022842"/>
    </source>
</evidence>
<dbReference type="InterPro" id="IPR005843">
    <property type="entry name" value="A-D-PHexomutase_C"/>
</dbReference>
<keyword evidence="4 7" id="KW-0479">Metal-binding</keyword>
<name>A0ABX4ZMS9_9PROT</name>
<accession>A0ABX4ZMS9</accession>
<protein>
    <submittedName>
        <fullName evidence="12">Phosphomannomutase</fullName>
    </submittedName>
</protein>
<dbReference type="PANTHER" id="PTHR42946:SF1">
    <property type="entry name" value="PHOSPHOGLUCOMUTASE (ALPHA-D-GLUCOSE-1,6-BISPHOSPHATE-DEPENDENT)"/>
    <property type="match status" value="1"/>
</dbReference>
<keyword evidence="3" id="KW-0597">Phosphoprotein</keyword>
<evidence type="ECO:0000256" key="4">
    <source>
        <dbReference type="ARBA" id="ARBA00022723"/>
    </source>
</evidence>
<dbReference type="InterPro" id="IPR005845">
    <property type="entry name" value="A-D-PHexomutase_a/b/a-II"/>
</dbReference>
<dbReference type="Proteomes" id="UP000237218">
    <property type="component" value="Unassembled WGS sequence"/>
</dbReference>
<evidence type="ECO:0000256" key="7">
    <source>
        <dbReference type="RuleBase" id="RU004326"/>
    </source>
</evidence>
<evidence type="ECO:0000259" key="10">
    <source>
        <dbReference type="Pfam" id="PF02879"/>
    </source>
</evidence>
<organism evidence="12 13">
    <name type="scientific">Parasaccharibacter apium</name>
    <dbReference type="NCBI Taxonomy" id="1510841"/>
    <lineage>
        <taxon>Bacteria</taxon>
        <taxon>Pseudomonadati</taxon>
        <taxon>Pseudomonadota</taxon>
        <taxon>Alphaproteobacteria</taxon>
        <taxon>Acetobacterales</taxon>
        <taxon>Acetobacteraceae</taxon>
        <taxon>Parasaccharibacter</taxon>
    </lineage>
</organism>
<dbReference type="InterPro" id="IPR005844">
    <property type="entry name" value="A-D-PHexomutase_a/b/a-I"/>
</dbReference>
<keyword evidence="13" id="KW-1185">Reference proteome</keyword>
<evidence type="ECO:0000259" key="9">
    <source>
        <dbReference type="Pfam" id="PF02878"/>
    </source>
</evidence>
<dbReference type="Gene3D" id="3.40.120.10">
    <property type="entry name" value="Alpha-D-Glucose-1,6-Bisphosphate, subunit A, domain 3"/>
    <property type="match status" value="3"/>
</dbReference>
<evidence type="ECO:0000256" key="6">
    <source>
        <dbReference type="ARBA" id="ARBA00023235"/>
    </source>
</evidence>
<comment type="caution">
    <text evidence="12">The sequence shown here is derived from an EMBL/GenBank/DDBJ whole genome shotgun (WGS) entry which is preliminary data.</text>
</comment>
<keyword evidence="5 7" id="KW-0460">Magnesium</keyword>
<evidence type="ECO:0000256" key="3">
    <source>
        <dbReference type="ARBA" id="ARBA00022553"/>
    </source>
</evidence>
<dbReference type="Pfam" id="PF02878">
    <property type="entry name" value="PGM_PMM_I"/>
    <property type="match status" value="1"/>
</dbReference>
<gene>
    <name evidence="12" type="ORF">ASQ42_03360</name>
</gene>
<dbReference type="RefSeq" id="WP_103765523.1">
    <property type="nucleotide sequence ID" value="NZ_LMYH01000012.1"/>
</dbReference>
<dbReference type="PROSITE" id="PS00710">
    <property type="entry name" value="PGM_PMM"/>
    <property type="match status" value="1"/>
</dbReference>
<dbReference type="PANTHER" id="PTHR42946">
    <property type="entry name" value="PHOSPHOHEXOSE MUTASE"/>
    <property type="match status" value="1"/>
</dbReference>
<reference evidence="12 13" key="1">
    <citation type="submission" date="2018-02" db="EMBL/GenBank/DDBJ databases">
        <title>Draft genome sequences of four Parasaccharibacter apium strains isolated from honey bees.</title>
        <authorList>
            <person name="Corby-Harris V.L."/>
            <person name="Anderson K.E."/>
        </authorList>
    </citation>
    <scope>NUCLEOTIDE SEQUENCE [LARGE SCALE GENOMIC DNA]</scope>
    <source>
        <strain evidence="12 13">B8</strain>
    </source>
</reference>
<feature type="domain" description="Alpha-D-phosphohexomutase alpha/beta/alpha" evidence="11">
    <location>
        <begin position="275"/>
        <end position="390"/>
    </location>
</feature>
<dbReference type="Gene3D" id="3.30.310.50">
    <property type="entry name" value="Alpha-D-phosphohexomutase, C-terminal domain"/>
    <property type="match status" value="1"/>
</dbReference>
<dbReference type="Pfam" id="PF02880">
    <property type="entry name" value="PGM_PMM_III"/>
    <property type="match status" value="1"/>
</dbReference>
<dbReference type="SUPFAM" id="SSF55957">
    <property type="entry name" value="Phosphoglucomutase, C-terminal domain"/>
    <property type="match status" value="1"/>
</dbReference>
<evidence type="ECO:0000259" key="11">
    <source>
        <dbReference type="Pfam" id="PF02880"/>
    </source>
</evidence>
<dbReference type="InterPro" id="IPR005846">
    <property type="entry name" value="A-D-PHexomutase_a/b/a-III"/>
</dbReference>
<feature type="domain" description="Alpha-D-phosphohexomutase C-terminal" evidence="8">
    <location>
        <begin position="436"/>
        <end position="474"/>
    </location>
</feature>
<evidence type="ECO:0000256" key="1">
    <source>
        <dbReference type="ARBA" id="ARBA00001946"/>
    </source>
</evidence>
<dbReference type="Pfam" id="PF02879">
    <property type="entry name" value="PGM_PMM_II"/>
    <property type="match status" value="1"/>
</dbReference>
<evidence type="ECO:0000313" key="12">
    <source>
        <dbReference type="EMBL" id="POS63675.1"/>
    </source>
</evidence>
<dbReference type="InterPro" id="IPR050060">
    <property type="entry name" value="Phosphoglucosamine_mutase"/>
</dbReference>
<keyword evidence="6" id="KW-0413">Isomerase</keyword>
<dbReference type="InterPro" id="IPR016055">
    <property type="entry name" value="A-D-PHexomutase_a/b/a-I/II/III"/>
</dbReference>
<feature type="domain" description="Alpha-D-phosphohexomutase alpha/beta/alpha" evidence="9">
    <location>
        <begin position="13"/>
        <end position="133"/>
    </location>
</feature>
<comment type="cofactor">
    <cofactor evidence="1">
        <name>Mg(2+)</name>
        <dbReference type="ChEBI" id="CHEBI:18420"/>
    </cofactor>
</comment>
<comment type="similarity">
    <text evidence="2 7">Belongs to the phosphohexose mutase family.</text>
</comment>
<evidence type="ECO:0000313" key="13">
    <source>
        <dbReference type="Proteomes" id="UP000237218"/>
    </source>
</evidence>
<proteinExistence type="inferred from homology"/>
<dbReference type="CDD" id="cd03088">
    <property type="entry name" value="ManB"/>
    <property type="match status" value="1"/>
</dbReference>
<dbReference type="Pfam" id="PF00408">
    <property type="entry name" value="PGM_PMM_IV"/>
    <property type="match status" value="1"/>
</dbReference>
<evidence type="ECO:0000259" key="8">
    <source>
        <dbReference type="Pfam" id="PF00408"/>
    </source>
</evidence>
<feature type="domain" description="Alpha-D-phosphohexomutase alpha/beta/alpha" evidence="10">
    <location>
        <begin position="168"/>
        <end position="266"/>
    </location>
</feature>
<evidence type="ECO:0000256" key="2">
    <source>
        <dbReference type="ARBA" id="ARBA00010231"/>
    </source>
</evidence>
<dbReference type="InterPro" id="IPR036900">
    <property type="entry name" value="A-D-PHexomutase_C_sf"/>
</dbReference>